<dbReference type="InterPro" id="IPR010730">
    <property type="entry name" value="HET"/>
</dbReference>
<gene>
    <name evidence="3" type="ORF">PGQ11_009668</name>
</gene>
<dbReference type="InterPro" id="IPR000719">
    <property type="entry name" value="Prot_kinase_dom"/>
</dbReference>
<evidence type="ECO:0000313" key="3">
    <source>
        <dbReference type="EMBL" id="KAK8863433.1"/>
    </source>
</evidence>
<sequence>MSKTTPKKIKPPDLFDAIFRNLRKSAETLGGGKFLPEETLGLLLTEANVYAAFKAQDVKPAPDLVKFALSHGKRVFLTLLWGERLKLLEELHKAGFGDDDLPVDTHPVSDEDDVPGVSSLNKKTWTLDSAPLPAFADWNNRSINCFVDNQWLFLVAKFPGYDVATFASQHPLPLISIESEGKKRSSSGGFSDVFKLELCGNFRRDNDGDSSQDESQIVAVKRFNENLVDYFFQESDVLKTVADMHHRHLIEPIAMFQRGIHHCVIFPWASGGNLSEFWVRHDAELRETESRASLVSWSLDQMIGISDALRLLHHKNGRHGDLKPENILHFEGERGRGRLVVADFGLSKFHIQETYIRTKPSSDWSRTSRYEPPEVDEYHKGLPRSRHYDLWPMGCIFLEFAIWLVHGLDYLKDLNQFKKINKFWVCETSDEPEVHPLVLEEMDKILKHSKANSATKDIVQLVKDRLLLVKYDDGHTTEEDVVRASAEELYSSMIEIRQRASGSTNYLSGQRIAPRTGMTNLVVREKSHKRKDSGIHLPNDEKGQPKDPAIPSILVRAATLDFGQDSEPSAPSSHPQTYRMEQTIDLNDRWVSSNDNDFAKALFRRAQWVPLAPPTTANSVRCADCSQIDFLSPQLAIPFDQEQLQRKADDCGICAVIHEALSCLGWTNLHGTILRANSEFRVAPNDSFRGDPLVLSMYADPRTAKPDVEETAQLGYPDLPGTDSSQQYEIMRAWRDTCDHQHKECYPWKSEKTLPPMPTRVIDVGTEPDHVLRIVATASPKQLKAKYVALSHCWGNLKDNEKFCTTKDTIDSVKSHIPFDRLPKTFRDAVTVTRKLGVRYLWIDSICIIQGDTADWEREAQKMGDVFRFAYCTLAASSAESSIMGFTGDPTGRKPRARRKVATLTTPGGSQLYLCRSIDNFRDHVEGSILASRGWVFQERALSRRTLHFTSTQLYWECGKGVHCETLGKLHNAKAALMGDAQFPESVLQYFRGGRIIHFQHLYQMYSKLAFTHWSDRAVALLGLESRLGATFKTRAEFGLLEEYLQRSLLWKRAKTCLGLARIPQPKDVCVPSWSWMAYQGAIGYLDVPPKKTDWLWGKMNIDNPFEGNKSLRQKQQQQSDGAKVIRLKAVACDISVADRVNWNKSVIMDDGSSGFSDIGSLKCVVLGQEIGDEDAKASRLQHVLIVKAVSQGVRDHYQRVGAGSLLREWVQETEKTDITLV</sequence>
<evidence type="ECO:0000313" key="4">
    <source>
        <dbReference type="Proteomes" id="UP001390339"/>
    </source>
</evidence>
<comment type="caution">
    <text evidence="3">The sequence shown here is derived from an EMBL/GenBank/DDBJ whole genome shotgun (WGS) entry which is preliminary data.</text>
</comment>
<dbReference type="Proteomes" id="UP001390339">
    <property type="component" value="Unassembled WGS sequence"/>
</dbReference>
<dbReference type="Pfam" id="PF00069">
    <property type="entry name" value="Pkinase"/>
    <property type="match status" value="1"/>
</dbReference>
<protein>
    <submittedName>
        <fullName evidence="3">HET-domain-containing protein</fullName>
    </submittedName>
</protein>
<dbReference type="EMBL" id="JAPCWZ010000005">
    <property type="protein sequence ID" value="KAK8863433.1"/>
    <property type="molecule type" value="Genomic_DNA"/>
</dbReference>
<dbReference type="PANTHER" id="PTHR33112">
    <property type="entry name" value="DOMAIN PROTEIN, PUTATIVE-RELATED"/>
    <property type="match status" value="1"/>
</dbReference>
<feature type="region of interest" description="Disordered" evidence="1">
    <location>
        <begin position="526"/>
        <end position="548"/>
    </location>
</feature>
<keyword evidence="4" id="KW-1185">Reference proteome</keyword>
<dbReference type="Pfam" id="PF06985">
    <property type="entry name" value="HET"/>
    <property type="match status" value="1"/>
</dbReference>
<evidence type="ECO:0000256" key="1">
    <source>
        <dbReference type="SAM" id="MobiDB-lite"/>
    </source>
</evidence>
<dbReference type="PANTHER" id="PTHR33112:SF10">
    <property type="entry name" value="TOL"/>
    <property type="match status" value="1"/>
</dbReference>
<evidence type="ECO:0000259" key="2">
    <source>
        <dbReference type="PROSITE" id="PS50011"/>
    </source>
</evidence>
<dbReference type="Gene3D" id="1.10.510.10">
    <property type="entry name" value="Transferase(Phosphotransferase) domain 1"/>
    <property type="match status" value="1"/>
</dbReference>
<dbReference type="InterPro" id="IPR011009">
    <property type="entry name" value="Kinase-like_dom_sf"/>
</dbReference>
<dbReference type="SUPFAM" id="SSF56112">
    <property type="entry name" value="Protein kinase-like (PK-like)"/>
    <property type="match status" value="1"/>
</dbReference>
<accession>A0ABR2IIN4</accession>
<proteinExistence type="predicted"/>
<dbReference type="SMART" id="SM00220">
    <property type="entry name" value="S_TKc"/>
    <property type="match status" value="1"/>
</dbReference>
<dbReference type="PROSITE" id="PS50011">
    <property type="entry name" value="PROTEIN_KINASE_DOM"/>
    <property type="match status" value="1"/>
</dbReference>
<feature type="compositionally biased region" description="Basic and acidic residues" evidence="1">
    <location>
        <begin position="532"/>
        <end position="545"/>
    </location>
</feature>
<organism evidence="3 4">
    <name type="scientific">Apiospora arundinis</name>
    <dbReference type="NCBI Taxonomy" id="335852"/>
    <lineage>
        <taxon>Eukaryota</taxon>
        <taxon>Fungi</taxon>
        <taxon>Dikarya</taxon>
        <taxon>Ascomycota</taxon>
        <taxon>Pezizomycotina</taxon>
        <taxon>Sordariomycetes</taxon>
        <taxon>Xylariomycetidae</taxon>
        <taxon>Amphisphaeriales</taxon>
        <taxon>Apiosporaceae</taxon>
        <taxon>Apiospora</taxon>
    </lineage>
</organism>
<name>A0ABR2IIN4_9PEZI</name>
<dbReference type="CDD" id="cd00180">
    <property type="entry name" value="PKc"/>
    <property type="match status" value="1"/>
</dbReference>
<reference evidence="3 4" key="1">
    <citation type="journal article" date="2024" name="IMA Fungus">
        <title>Apiospora arundinis, a panoply of carbohydrate-active enzymes and secondary metabolites.</title>
        <authorList>
            <person name="Sorensen T."/>
            <person name="Petersen C."/>
            <person name="Muurmann A.T."/>
            <person name="Christiansen J.V."/>
            <person name="Brundto M.L."/>
            <person name="Overgaard C.K."/>
            <person name="Boysen A.T."/>
            <person name="Wollenberg R.D."/>
            <person name="Larsen T.O."/>
            <person name="Sorensen J.L."/>
            <person name="Nielsen K.L."/>
            <person name="Sondergaard T.E."/>
        </authorList>
    </citation>
    <scope>NUCLEOTIDE SEQUENCE [LARGE SCALE GENOMIC DNA]</scope>
    <source>
        <strain evidence="3 4">AAU 773</strain>
    </source>
</reference>
<feature type="domain" description="Protein kinase" evidence="2">
    <location>
        <begin position="179"/>
        <end position="496"/>
    </location>
</feature>